<evidence type="ECO:0000259" key="7">
    <source>
        <dbReference type="Pfam" id="PF07992"/>
    </source>
</evidence>
<dbReference type="RefSeq" id="WP_343877413.1">
    <property type="nucleotide sequence ID" value="NZ_BAAAIJ010000005.1"/>
</dbReference>
<comment type="similarity">
    <text evidence="2">Belongs to the class-I pyridine nucleotide-disulfide oxidoreductase family.</text>
</comment>
<evidence type="ECO:0000256" key="4">
    <source>
        <dbReference type="ARBA" id="ARBA00022827"/>
    </source>
</evidence>
<dbReference type="InterPro" id="IPR023753">
    <property type="entry name" value="FAD/NAD-binding_dom"/>
</dbReference>
<evidence type="ECO:0000313" key="9">
    <source>
        <dbReference type="Proteomes" id="UP001597307"/>
    </source>
</evidence>
<keyword evidence="5" id="KW-0520">NAD</keyword>
<dbReference type="EMBL" id="JBHUGA010000008">
    <property type="protein sequence ID" value="MFD1845727.1"/>
    <property type="molecule type" value="Genomic_DNA"/>
</dbReference>
<dbReference type="PANTHER" id="PTHR22912">
    <property type="entry name" value="DISULFIDE OXIDOREDUCTASE"/>
    <property type="match status" value="1"/>
</dbReference>
<evidence type="ECO:0000256" key="5">
    <source>
        <dbReference type="ARBA" id="ARBA00023027"/>
    </source>
</evidence>
<protein>
    <submittedName>
        <fullName evidence="8">NAD(P)/FAD-dependent oxidoreductase</fullName>
    </submittedName>
</protein>
<keyword evidence="4" id="KW-0274">FAD</keyword>
<name>A0ABW4Q4L8_9MICC</name>
<dbReference type="InterPro" id="IPR050151">
    <property type="entry name" value="Class-I_Pyr_Nuc-Dis_Oxidored"/>
</dbReference>
<dbReference type="Gene3D" id="3.30.390.30">
    <property type="match status" value="1"/>
</dbReference>
<evidence type="ECO:0000259" key="6">
    <source>
        <dbReference type="Pfam" id="PF02852"/>
    </source>
</evidence>
<keyword evidence="9" id="KW-1185">Reference proteome</keyword>
<dbReference type="Pfam" id="PF02852">
    <property type="entry name" value="Pyr_redox_dim"/>
    <property type="match status" value="1"/>
</dbReference>
<keyword evidence="3" id="KW-0285">Flavoprotein</keyword>
<evidence type="ECO:0000256" key="3">
    <source>
        <dbReference type="ARBA" id="ARBA00022630"/>
    </source>
</evidence>
<reference evidence="9" key="1">
    <citation type="journal article" date="2019" name="Int. J. Syst. Evol. Microbiol.">
        <title>The Global Catalogue of Microorganisms (GCM) 10K type strain sequencing project: providing services to taxonomists for standard genome sequencing and annotation.</title>
        <authorList>
            <consortium name="The Broad Institute Genomics Platform"/>
            <consortium name="The Broad Institute Genome Sequencing Center for Infectious Disease"/>
            <person name="Wu L."/>
            <person name="Ma J."/>
        </authorList>
    </citation>
    <scope>NUCLEOTIDE SEQUENCE [LARGE SCALE GENOMIC DNA]</scope>
    <source>
        <strain evidence="9">JCM 11496</strain>
    </source>
</reference>
<dbReference type="PANTHER" id="PTHR22912:SF151">
    <property type="entry name" value="DIHYDROLIPOYL DEHYDROGENASE, MITOCHONDRIAL"/>
    <property type="match status" value="1"/>
</dbReference>
<evidence type="ECO:0000256" key="1">
    <source>
        <dbReference type="ARBA" id="ARBA00001974"/>
    </source>
</evidence>
<comment type="cofactor">
    <cofactor evidence="1">
        <name>FAD</name>
        <dbReference type="ChEBI" id="CHEBI:57692"/>
    </cofactor>
</comment>
<evidence type="ECO:0000256" key="2">
    <source>
        <dbReference type="ARBA" id="ARBA00007532"/>
    </source>
</evidence>
<dbReference type="InterPro" id="IPR004099">
    <property type="entry name" value="Pyr_nucl-diS_OxRdtase_dimer"/>
</dbReference>
<dbReference type="Pfam" id="PF07992">
    <property type="entry name" value="Pyr_redox_2"/>
    <property type="match status" value="1"/>
</dbReference>
<evidence type="ECO:0000313" key="8">
    <source>
        <dbReference type="EMBL" id="MFD1845727.1"/>
    </source>
</evidence>
<proteinExistence type="inferred from homology"/>
<organism evidence="8 9">
    <name type="scientific">Arthrobacter flavus</name>
    <dbReference type="NCBI Taxonomy" id="95172"/>
    <lineage>
        <taxon>Bacteria</taxon>
        <taxon>Bacillati</taxon>
        <taxon>Actinomycetota</taxon>
        <taxon>Actinomycetes</taxon>
        <taxon>Micrococcales</taxon>
        <taxon>Micrococcaceae</taxon>
        <taxon>Arthrobacter</taxon>
    </lineage>
</organism>
<dbReference type="InterPro" id="IPR016156">
    <property type="entry name" value="FAD/NAD-linked_Rdtase_dimer_sf"/>
</dbReference>
<dbReference type="InterPro" id="IPR001100">
    <property type="entry name" value="Pyr_nuc-diS_OxRdtase"/>
</dbReference>
<feature type="domain" description="FAD/NAD(P)-binding" evidence="7">
    <location>
        <begin position="7"/>
        <end position="318"/>
    </location>
</feature>
<comment type="caution">
    <text evidence="8">The sequence shown here is derived from an EMBL/GenBank/DDBJ whole genome shotgun (WGS) entry which is preliminary data.</text>
</comment>
<accession>A0ABW4Q4L8</accession>
<feature type="domain" description="Pyridine nucleotide-disulphide oxidoreductase dimerisation" evidence="6">
    <location>
        <begin position="357"/>
        <end position="462"/>
    </location>
</feature>
<dbReference type="PIRSF" id="PIRSF000350">
    <property type="entry name" value="Mercury_reductase_MerA"/>
    <property type="match status" value="1"/>
</dbReference>
<dbReference type="InterPro" id="IPR036188">
    <property type="entry name" value="FAD/NAD-bd_sf"/>
</dbReference>
<dbReference type="PRINTS" id="PR00368">
    <property type="entry name" value="FADPNR"/>
</dbReference>
<dbReference type="Gene3D" id="3.50.50.60">
    <property type="entry name" value="FAD/NAD(P)-binding domain"/>
    <property type="match status" value="2"/>
</dbReference>
<sequence length="471" mass="49386">MNDSTDFDVIVIGAGAVGENVADRVVRAGLSAALIEAELVGGECSYWACMPSKALLRPGTALKAALGVAGSREAVTGPLDVEQVLDRRDKFASHWDDSSQAEWVKDSGITLVRGTARLTGERSVAVRHDDDVTPLTARVAVVLATGSTPTIPPIEGLDTVEYWGTREATSAPQVPTSLVVLGGGVAGTELAQAFARLGSAVTIIARSGLLSTYPAPASRLVRQGLEGDGIDIRTDTATESVKQQDNGSVTVHLEGGETVTAEKLLVSTGRQPALTKLGLEDFGLDPKKLVIDPSGRVQGVDWLYAVGDAAGKVLLTHQGKYEARITGSAIAARAAGSLGDTVEDWSDYAASADQYAVPQVVFTDPEIAMAGRTLKQAQDAGLNVSETSLEIAVAGSALHSDGYQGWAQMVVDEDRKVLVGMTFAGPDVAELLHAATIAIAGEVPLNRLWHAVPAYPTISEVWLRLLEKYGL</sequence>
<dbReference type="PRINTS" id="PR00411">
    <property type="entry name" value="PNDRDTASEI"/>
</dbReference>
<gene>
    <name evidence="8" type="ORF">ACFSFX_03855</name>
</gene>
<dbReference type="SUPFAM" id="SSF55424">
    <property type="entry name" value="FAD/NAD-linked reductases, dimerisation (C-terminal) domain"/>
    <property type="match status" value="1"/>
</dbReference>
<dbReference type="Proteomes" id="UP001597307">
    <property type="component" value="Unassembled WGS sequence"/>
</dbReference>
<dbReference type="SUPFAM" id="SSF51905">
    <property type="entry name" value="FAD/NAD(P)-binding domain"/>
    <property type="match status" value="1"/>
</dbReference>